<dbReference type="FunFam" id="2.60.40.10:FF:000201">
    <property type="entry name" value="Tenascin C"/>
    <property type="match status" value="1"/>
</dbReference>
<evidence type="ECO:0000313" key="19">
    <source>
        <dbReference type="Proteomes" id="UP000694408"/>
    </source>
</evidence>
<dbReference type="SMART" id="SM00060">
    <property type="entry name" value="FN3"/>
    <property type="match status" value="10"/>
</dbReference>
<comment type="caution">
    <text evidence="12">Lacks conserved residue(s) required for the propagation of feature annotation.</text>
</comment>
<evidence type="ECO:0000256" key="7">
    <source>
        <dbReference type="ARBA" id="ARBA00022737"/>
    </source>
</evidence>
<dbReference type="PROSITE" id="PS50853">
    <property type="entry name" value="FN3"/>
    <property type="match status" value="9"/>
</dbReference>
<dbReference type="InterPro" id="IPR036116">
    <property type="entry name" value="FN3_sf"/>
</dbReference>
<evidence type="ECO:0000256" key="13">
    <source>
        <dbReference type="SAM" id="MobiDB-lite"/>
    </source>
</evidence>
<dbReference type="InterPro" id="IPR013783">
    <property type="entry name" value="Ig-like_fold"/>
</dbReference>
<reference evidence="18" key="2">
    <citation type="submission" date="2025-09" db="UniProtKB">
        <authorList>
            <consortium name="Ensembl"/>
        </authorList>
    </citation>
    <scope>IDENTIFICATION</scope>
</reference>
<evidence type="ECO:0000259" key="16">
    <source>
        <dbReference type="PROSITE" id="PS50853"/>
    </source>
</evidence>
<comment type="similarity">
    <text evidence="2">Belongs to the tenascin family.</text>
</comment>
<dbReference type="Pfam" id="PF25024">
    <property type="entry name" value="EGF_TEN"/>
    <property type="match status" value="1"/>
</dbReference>
<sequence>MGLPSRVLACAILALLSQHVTGGLIKRIIRQKRETGLNVTLPEDNQPVVFNHVYNIKLPVGSLCSVDLDSASGDTDLKAEIEPVKNYEEHTANEGNQIVFTHRINIPRRACGCAAAPDIKDLLSRLEELEGLVSSLREQCASGAGCCPNSQAAEGRLDTTPYCSGHGNYSIDICGCVCEPGWKGPNCSQPSCPNDCNDQGKCVDGLCVCFEGYTGPDCSQELCPQGCGAHGRCVGGQCLCHEGFVGDDCSVPLCPHNCHGRGRCVDNECVCDEGYTGEDCSELICPNDCFDRGRCVNGTCFCEEGFTGEDCGELTCPNDCHGNGRCENGLCVCHEGFVGDDCSERRCPNDCHNRGRCVGGRCVCHEGYLGEDCAELRCPNDCHNRGRCENGQCVCHEGFIGEDCGELRCPNDCHNRGRCENGQCVCHEGFTGDDCGQLRCPNDCHNRGLCVNGQCVCDEGYTGEDCGELRCPNDCHNRGRCVEGRCECDNGFTGEDCGELSCPNDCHGRGRCINGRCVCDEGFVGEDCRERSCFNDCNNAGRCVDGRCVCEDGYIGDDCSDVSPPTELTVTNVTDKTVNLEWKHENLVNEYLVTYVPTSSGGLDMQFTVPGNHTAATIHELEPGVEYFIRVFAILKNKKSIPVSARVATYLPAPEGLRFKSVRETSVQVEWDPLNFSFDGWELVFHNMKKDDNGDITSSLKRPETSYMQPGLAPGQQYNVSIHIVKNNTRGPGLSKVITTKLDAPSQVEARDVTDTTALITWSKPLAEVEGVELTYGPKDIPGDRTTIDLSEDENQYSIGNLRPHTEYEVTLVSRRGDMESDPVKEVFITDLDAPRNLKRVSQTDSSITLEWKNSHANVDNYRIKFAPISGGDHVEITAPKGSQATTRATLTGLRPGTEYGIGVTAVRNDRESAPATINAGTDLDNPKDLEVSDPTETTLSLRWRRPVAKFDHYRLVYTSPSGKKGEVEIPVDSSSFLLRGLEPGTEYTISLQAEKGRHKSKPTTVKGSTEEEPELGELSVSQPGWDGFQLTWTAADGAFESFVLQVQEAGSPEESRNVTVPGTLSSVNVTGLKASTPYTITLQGLARGHRSKPISLEATTGEQPGVAELTVSDITPESFNLSWTASNGDFDAFTIEIIDSNRLLEPMEFNLSGNSRTAHISGLSPSTDFIVYLSGISRGFRTQAISAAATTEAEPEVDNLLVSDATPDGFRLSWTADEGVFNSFVLKIRDTKRKSDPLELIVPGHERTQDITGLKEGTEYEIELYGISSGQRSQPVNTVASTVVGSPKGISFSDITENAATVSWTPPRSRVENFRISYIPVTGGTPNVVTVEGSKTRTKLVKLVPGVDYNVSVMSVKGFEESEPVSGILKTALDSPSGLVVMNITDSEALATWQPAIAAVDNYVVSYSSEKGERSCVLDGSHFLALAWLDAPRDLSATEVQSEAAVMSWRPPRAPVTGYLLIYESIDGTVKEVILNPETTSYSLTELSPSTQYTVKLQALSGALRSKTIQTILTTTGLLYPYPKDCSQALLNGEATSGLYTIYLNGDKAQPLQVFCDMGEDGGGWIVFLRRQNGKQDFYKNWNTYVAGFGDPNEEFWIGLENLHKITSQGQYELRVDLRDKGDTAYAVYERFSVGDAKSRYRLRVDGYSGTAGDSMTYHNGRSFSTFDKDHDSAITNCALSYKGAFWYKNCHRVNLMGRYGDNNHSQGVNWFHWKGHEYSIQFAEMKLRPSSFRNLEGRRKRA</sequence>
<dbReference type="FunFam" id="3.90.215.10:FF:000001">
    <property type="entry name" value="Tenascin isoform 1"/>
    <property type="match status" value="1"/>
</dbReference>
<evidence type="ECO:0000313" key="18">
    <source>
        <dbReference type="Ensembl" id="ENSJHYP00000016791.1"/>
    </source>
</evidence>
<dbReference type="CDD" id="cd00054">
    <property type="entry name" value="EGF_CA"/>
    <property type="match status" value="3"/>
</dbReference>
<dbReference type="Gene3D" id="2.60.40.10">
    <property type="entry name" value="Immunoglobulins"/>
    <property type="match status" value="11"/>
</dbReference>
<dbReference type="InterPro" id="IPR014716">
    <property type="entry name" value="Fibrinogen_a/b/g_C_1"/>
</dbReference>
<dbReference type="SMART" id="SM00186">
    <property type="entry name" value="FBG"/>
    <property type="match status" value="1"/>
</dbReference>
<dbReference type="SUPFAM" id="SSF49265">
    <property type="entry name" value="Fibronectin type III"/>
    <property type="match status" value="9"/>
</dbReference>
<dbReference type="PROSITE" id="PS51406">
    <property type="entry name" value="FIBRINOGEN_C_2"/>
    <property type="match status" value="1"/>
</dbReference>
<keyword evidence="9" id="KW-0175">Coiled coil</keyword>
<evidence type="ECO:0000256" key="4">
    <source>
        <dbReference type="ARBA" id="ARBA00022530"/>
    </source>
</evidence>
<evidence type="ECO:0000256" key="12">
    <source>
        <dbReference type="PROSITE-ProRule" id="PRU00076"/>
    </source>
</evidence>
<feature type="domain" description="Fibronectin type-III" evidence="16">
    <location>
        <begin position="1106"/>
        <end position="1197"/>
    </location>
</feature>
<protein>
    <submittedName>
        <fullName evidence="18">Tenascin C</fullName>
    </submittedName>
</protein>
<feature type="domain" description="Fibronectin type-III" evidence="16">
    <location>
        <begin position="1287"/>
        <end position="1376"/>
    </location>
</feature>
<keyword evidence="8" id="KW-0130">Cell adhesion</keyword>
<dbReference type="GO" id="GO:0007155">
    <property type="term" value="P:cell adhesion"/>
    <property type="evidence" value="ECO:0007669"/>
    <property type="project" value="UniProtKB-KW"/>
</dbReference>
<reference evidence="18" key="1">
    <citation type="submission" date="2025-08" db="UniProtKB">
        <authorList>
            <consortium name="Ensembl"/>
        </authorList>
    </citation>
    <scope>IDENTIFICATION</scope>
</reference>
<dbReference type="InterPro" id="IPR002181">
    <property type="entry name" value="Fibrinogen_a/b/g_C_dom"/>
</dbReference>
<organism evidence="18 19">
    <name type="scientific">Junco hyemalis</name>
    <name type="common">Dark-eyed junco</name>
    <dbReference type="NCBI Taxonomy" id="40217"/>
    <lineage>
        <taxon>Eukaryota</taxon>
        <taxon>Metazoa</taxon>
        <taxon>Chordata</taxon>
        <taxon>Craniata</taxon>
        <taxon>Vertebrata</taxon>
        <taxon>Euteleostomi</taxon>
        <taxon>Archelosauria</taxon>
        <taxon>Archosauria</taxon>
        <taxon>Dinosauria</taxon>
        <taxon>Saurischia</taxon>
        <taxon>Theropoda</taxon>
        <taxon>Coelurosauria</taxon>
        <taxon>Aves</taxon>
        <taxon>Neognathae</taxon>
        <taxon>Neoaves</taxon>
        <taxon>Telluraves</taxon>
        <taxon>Australaves</taxon>
        <taxon>Passeriformes</taxon>
        <taxon>Passerellidae</taxon>
        <taxon>Junco</taxon>
    </lineage>
</organism>
<dbReference type="CDD" id="cd00063">
    <property type="entry name" value="FN3"/>
    <property type="match status" value="10"/>
</dbReference>
<evidence type="ECO:0000259" key="17">
    <source>
        <dbReference type="PROSITE" id="PS51406"/>
    </source>
</evidence>
<dbReference type="SMART" id="SM00181">
    <property type="entry name" value="EGF"/>
    <property type="match status" value="12"/>
</dbReference>
<keyword evidence="4" id="KW-0272">Extracellular matrix</keyword>
<dbReference type="FunFam" id="2.60.40.10:FF:000293">
    <property type="entry name" value="Tenascin C"/>
    <property type="match status" value="1"/>
</dbReference>
<dbReference type="InterPro" id="IPR036056">
    <property type="entry name" value="Fibrinogen-like_C"/>
</dbReference>
<keyword evidence="10 12" id="KW-1015">Disulfide bond</keyword>
<feature type="domain" description="Fibrinogen C-terminal" evidence="17">
    <location>
        <begin position="1518"/>
        <end position="1733"/>
    </location>
</feature>
<dbReference type="FunFam" id="2.10.25.10:FF:000001">
    <property type="entry name" value="Tenascin C"/>
    <property type="match status" value="12"/>
</dbReference>
<dbReference type="NCBIfam" id="NF040941">
    <property type="entry name" value="GGGWT_bact"/>
    <property type="match status" value="1"/>
</dbReference>
<feature type="region of interest" description="Disordered" evidence="13">
    <location>
        <begin position="995"/>
        <end position="1021"/>
    </location>
</feature>
<keyword evidence="7" id="KW-0677">Repeat</keyword>
<feature type="domain" description="Fibronectin type-III" evidence="16">
    <location>
        <begin position="744"/>
        <end position="834"/>
    </location>
</feature>
<evidence type="ECO:0000256" key="11">
    <source>
        <dbReference type="ARBA" id="ARBA00023180"/>
    </source>
</evidence>
<feature type="disulfide bond" evidence="12">
    <location>
        <begin position="440"/>
        <end position="450"/>
    </location>
</feature>
<evidence type="ECO:0000256" key="14">
    <source>
        <dbReference type="SAM" id="SignalP"/>
    </source>
</evidence>
<keyword evidence="3" id="KW-0964">Secreted</keyword>
<dbReference type="InterPro" id="IPR013111">
    <property type="entry name" value="EGF_extracell"/>
</dbReference>
<dbReference type="FunFam" id="2.60.40.10:FF:000207">
    <property type="entry name" value="Tenascin C"/>
    <property type="match status" value="1"/>
</dbReference>
<evidence type="ECO:0000256" key="5">
    <source>
        <dbReference type="ARBA" id="ARBA00022536"/>
    </source>
</evidence>
<dbReference type="FunFam" id="2.60.40.10:FF:000162">
    <property type="entry name" value="Tenascin C"/>
    <property type="match status" value="1"/>
</dbReference>
<comment type="subcellular location">
    <subcellularLocation>
        <location evidence="1">Secreted</location>
        <location evidence="1">Extracellular space</location>
        <location evidence="1">Extracellular matrix</location>
    </subcellularLocation>
</comment>
<dbReference type="Gene3D" id="2.20.25.10">
    <property type="match status" value="1"/>
</dbReference>
<feature type="domain" description="Fibronectin type-III" evidence="16">
    <location>
        <begin position="835"/>
        <end position="925"/>
    </location>
</feature>
<feature type="signal peptide" evidence="14">
    <location>
        <begin position="1"/>
        <end position="22"/>
    </location>
</feature>
<evidence type="ECO:0000259" key="15">
    <source>
        <dbReference type="PROSITE" id="PS50026"/>
    </source>
</evidence>
<dbReference type="FunFam" id="2.60.40.10:FF:000274">
    <property type="entry name" value="Tenascin C"/>
    <property type="match status" value="1"/>
</dbReference>
<evidence type="ECO:0000256" key="6">
    <source>
        <dbReference type="ARBA" id="ARBA00022729"/>
    </source>
</evidence>
<evidence type="ECO:0000256" key="10">
    <source>
        <dbReference type="ARBA" id="ARBA00023157"/>
    </source>
</evidence>
<feature type="chain" id="PRO_5034041668" evidence="14">
    <location>
        <begin position="23"/>
        <end position="1744"/>
    </location>
</feature>
<dbReference type="Gene3D" id="2.10.25.10">
    <property type="entry name" value="Laminin"/>
    <property type="match status" value="12"/>
</dbReference>
<dbReference type="PANTHER" id="PTHR46708:SF1">
    <property type="entry name" value="TENASCIN"/>
    <property type="match status" value="1"/>
</dbReference>
<feature type="domain" description="EGF-like" evidence="15">
    <location>
        <begin position="436"/>
        <end position="467"/>
    </location>
</feature>
<proteinExistence type="inferred from homology"/>
<dbReference type="PROSITE" id="PS50026">
    <property type="entry name" value="EGF_3"/>
    <property type="match status" value="2"/>
</dbReference>
<dbReference type="Pfam" id="PF07974">
    <property type="entry name" value="EGF_2"/>
    <property type="match status" value="2"/>
</dbReference>
<name>A0A8C5JDV1_JUNHY</name>
<dbReference type="PROSITE" id="PS00022">
    <property type="entry name" value="EGF_1"/>
    <property type="match status" value="5"/>
</dbReference>
<dbReference type="GO" id="GO:0030155">
    <property type="term" value="P:regulation of cell adhesion"/>
    <property type="evidence" value="ECO:0007669"/>
    <property type="project" value="TreeGrafter"/>
</dbReference>
<evidence type="ECO:0000256" key="8">
    <source>
        <dbReference type="ARBA" id="ARBA00022889"/>
    </source>
</evidence>
<dbReference type="Pfam" id="PF00147">
    <property type="entry name" value="Fibrinogen_C"/>
    <property type="match status" value="1"/>
</dbReference>
<evidence type="ECO:0000256" key="9">
    <source>
        <dbReference type="ARBA" id="ARBA00023054"/>
    </source>
</evidence>
<dbReference type="Pfam" id="PF00041">
    <property type="entry name" value="fn3"/>
    <property type="match status" value="10"/>
</dbReference>
<dbReference type="Ensembl" id="ENSJHYT00000020225.1">
    <property type="protein sequence ID" value="ENSJHYP00000016791.1"/>
    <property type="gene ID" value="ENSJHYG00000012284.1"/>
</dbReference>
<accession>A0A8C5JDV1</accession>
<dbReference type="Gene3D" id="3.90.215.10">
    <property type="entry name" value="Gamma Fibrinogen, chain A, domain 1"/>
    <property type="match status" value="1"/>
</dbReference>
<dbReference type="FunFam" id="2.60.40.10:FF:000611">
    <property type="entry name" value="Tenascin C"/>
    <property type="match status" value="1"/>
</dbReference>
<dbReference type="FunFam" id="2.60.40.10:FF:000099">
    <property type="entry name" value="Fibronectin 1"/>
    <property type="match status" value="1"/>
</dbReference>
<dbReference type="CDD" id="cd00087">
    <property type="entry name" value="FReD"/>
    <property type="match status" value="1"/>
</dbReference>
<feature type="domain" description="Fibronectin type-III" evidence="16">
    <location>
        <begin position="1432"/>
        <end position="1520"/>
    </location>
</feature>
<evidence type="ECO:0000256" key="3">
    <source>
        <dbReference type="ARBA" id="ARBA00022525"/>
    </source>
</evidence>
<dbReference type="InterPro" id="IPR000742">
    <property type="entry name" value="EGF"/>
</dbReference>
<dbReference type="PANTHER" id="PTHR46708">
    <property type="entry name" value="TENASCIN"/>
    <property type="match status" value="1"/>
</dbReference>
<dbReference type="FunFam" id="2.60.40.10:FF:000529">
    <property type="entry name" value="Tenascin C"/>
    <property type="match status" value="1"/>
</dbReference>
<evidence type="ECO:0000256" key="2">
    <source>
        <dbReference type="ARBA" id="ARBA00008673"/>
    </source>
</evidence>
<keyword evidence="5 12" id="KW-0245">EGF-like domain</keyword>
<feature type="disulfide bond" evidence="12">
    <location>
        <begin position="254"/>
        <end position="264"/>
    </location>
</feature>
<dbReference type="SUPFAM" id="SSF56496">
    <property type="entry name" value="Fibrinogen C-terminal domain-like"/>
    <property type="match status" value="1"/>
</dbReference>
<dbReference type="InterPro" id="IPR003961">
    <property type="entry name" value="FN3_dom"/>
</dbReference>
<feature type="domain" description="EGF-like" evidence="15">
    <location>
        <begin position="250"/>
        <end position="281"/>
    </location>
</feature>
<feature type="domain" description="Fibronectin type-III" evidence="16">
    <location>
        <begin position="1198"/>
        <end position="1286"/>
    </location>
</feature>
<evidence type="ECO:0000256" key="1">
    <source>
        <dbReference type="ARBA" id="ARBA00004498"/>
    </source>
</evidence>
<dbReference type="InterPro" id="IPR050991">
    <property type="entry name" value="ECM_Regulatory_Proteins"/>
</dbReference>
<feature type="domain" description="Fibronectin type-III" evidence="16">
    <location>
        <begin position="926"/>
        <end position="1014"/>
    </location>
</feature>
<feature type="domain" description="Fibronectin type-III" evidence="16">
    <location>
        <begin position="564"/>
        <end position="654"/>
    </location>
</feature>
<feature type="disulfide bond" evidence="12">
    <location>
        <begin position="271"/>
        <end position="280"/>
    </location>
</feature>
<dbReference type="Pfam" id="PF23106">
    <property type="entry name" value="EGF_Teneurin"/>
    <property type="match status" value="3"/>
</dbReference>
<dbReference type="Proteomes" id="UP000694408">
    <property type="component" value="Unplaced"/>
</dbReference>
<keyword evidence="11" id="KW-0325">Glycoprotein</keyword>
<dbReference type="PROSITE" id="PS01186">
    <property type="entry name" value="EGF_2"/>
    <property type="match status" value="5"/>
</dbReference>
<dbReference type="GO" id="GO:0005615">
    <property type="term" value="C:extracellular space"/>
    <property type="evidence" value="ECO:0007669"/>
    <property type="project" value="TreeGrafter"/>
</dbReference>
<keyword evidence="19" id="KW-1185">Reference proteome</keyword>
<feature type="disulfide bond" evidence="12">
    <location>
        <begin position="457"/>
        <end position="466"/>
    </location>
</feature>
<feature type="domain" description="Fibronectin type-III" evidence="16">
    <location>
        <begin position="1015"/>
        <end position="1105"/>
    </location>
</feature>
<keyword evidence="6 14" id="KW-0732">Signal</keyword>